<name>A0A916LD16_MYCTX</name>
<dbReference type="AlphaFoldDB" id="A0A916LD16"/>
<sequence length="123" mass="13560">MRTRRVRIQPTLGLRADVPLRNRAQRSIGQRRLPFGDDGISTGIGVEEVSARAKHARHFGQEAAKVGVLVRGFDIDHRIEGFVGERQVLRVALHELQAGQPVLCPAEVDAGRIQVQPRVGGRT</sequence>
<evidence type="ECO:0000313" key="2">
    <source>
        <dbReference type="Proteomes" id="UP000039021"/>
    </source>
</evidence>
<organism evidence="1 2">
    <name type="scientific">Mycobacterium tuberculosis</name>
    <dbReference type="NCBI Taxonomy" id="1773"/>
    <lineage>
        <taxon>Bacteria</taxon>
        <taxon>Bacillati</taxon>
        <taxon>Actinomycetota</taxon>
        <taxon>Actinomycetes</taxon>
        <taxon>Mycobacteriales</taxon>
        <taxon>Mycobacteriaceae</taxon>
        <taxon>Mycobacterium</taxon>
        <taxon>Mycobacterium tuberculosis complex</taxon>
    </lineage>
</organism>
<protein>
    <submittedName>
        <fullName evidence="1">Uncharacterized protein</fullName>
    </submittedName>
</protein>
<proteinExistence type="predicted"/>
<comment type="caution">
    <text evidence="1">The sequence shown here is derived from an EMBL/GenBank/DDBJ whole genome shotgun (WGS) entry which is preliminary data.</text>
</comment>
<accession>A0A916LD16</accession>
<dbReference type="EMBL" id="CSBK01001562">
    <property type="protein sequence ID" value="COY83620.1"/>
    <property type="molecule type" value="Genomic_DNA"/>
</dbReference>
<evidence type="ECO:0000313" key="1">
    <source>
        <dbReference type="EMBL" id="COY83620.1"/>
    </source>
</evidence>
<reference evidence="2" key="1">
    <citation type="submission" date="2015-03" db="EMBL/GenBank/DDBJ databases">
        <authorList>
            <consortium name="Pathogen Informatics"/>
        </authorList>
    </citation>
    <scope>NUCLEOTIDE SEQUENCE [LARGE SCALE GENOMIC DNA]</scope>
    <source>
        <strain evidence="2">N09902308</strain>
    </source>
</reference>
<dbReference type="Proteomes" id="UP000039021">
    <property type="component" value="Unassembled WGS sequence"/>
</dbReference>
<gene>
    <name evidence="1" type="ORF">ERS007739_03132</name>
</gene>